<dbReference type="SMART" id="SM00020">
    <property type="entry name" value="Tryp_SPc"/>
    <property type="match status" value="2"/>
</dbReference>
<dbReference type="FunFam" id="2.40.10.10:FF:000028">
    <property type="entry name" value="Serine protease easter"/>
    <property type="match status" value="2"/>
</dbReference>
<dbReference type="GO" id="GO:0006508">
    <property type="term" value="P:proteolysis"/>
    <property type="evidence" value="ECO:0007669"/>
    <property type="project" value="InterPro"/>
</dbReference>
<comment type="subcellular location">
    <subcellularLocation>
        <location evidence="1">Secreted</location>
    </subcellularLocation>
</comment>
<evidence type="ECO:0000313" key="10">
    <source>
        <dbReference type="Proteomes" id="UP001353858"/>
    </source>
</evidence>
<organism evidence="9 10">
    <name type="scientific">Aquatica leii</name>
    <dbReference type="NCBI Taxonomy" id="1421715"/>
    <lineage>
        <taxon>Eukaryota</taxon>
        <taxon>Metazoa</taxon>
        <taxon>Ecdysozoa</taxon>
        <taxon>Arthropoda</taxon>
        <taxon>Hexapoda</taxon>
        <taxon>Insecta</taxon>
        <taxon>Pterygota</taxon>
        <taxon>Neoptera</taxon>
        <taxon>Endopterygota</taxon>
        <taxon>Coleoptera</taxon>
        <taxon>Polyphaga</taxon>
        <taxon>Elateriformia</taxon>
        <taxon>Elateroidea</taxon>
        <taxon>Lampyridae</taxon>
        <taxon>Luciolinae</taxon>
        <taxon>Aquatica</taxon>
    </lineage>
</organism>
<dbReference type="EMBL" id="JARPUR010000001">
    <property type="protein sequence ID" value="KAK4887721.1"/>
    <property type="molecule type" value="Genomic_DNA"/>
</dbReference>
<dbReference type="SUPFAM" id="SSF50494">
    <property type="entry name" value="Trypsin-like serine proteases"/>
    <property type="match status" value="2"/>
</dbReference>
<evidence type="ECO:0000256" key="5">
    <source>
        <dbReference type="ARBA" id="ARBA00023180"/>
    </source>
</evidence>
<name>A0AAN7PRQ9_9COLE</name>
<evidence type="ECO:0000313" key="9">
    <source>
        <dbReference type="EMBL" id="KAK4887721.1"/>
    </source>
</evidence>
<evidence type="ECO:0000256" key="3">
    <source>
        <dbReference type="ARBA" id="ARBA00022729"/>
    </source>
</evidence>
<dbReference type="InterPro" id="IPR001314">
    <property type="entry name" value="Peptidase_S1A"/>
</dbReference>
<keyword evidence="4" id="KW-1015">Disulfide bond</keyword>
<protein>
    <recommendedName>
        <fullName evidence="8">Peptidase S1 domain-containing protein</fullName>
    </recommendedName>
</protein>
<keyword evidence="2" id="KW-0964">Secreted</keyword>
<dbReference type="GO" id="GO:0004252">
    <property type="term" value="F:serine-type endopeptidase activity"/>
    <property type="evidence" value="ECO:0007669"/>
    <property type="project" value="InterPro"/>
</dbReference>
<dbReference type="GO" id="GO:0005576">
    <property type="term" value="C:extracellular region"/>
    <property type="evidence" value="ECO:0007669"/>
    <property type="project" value="UniProtKB-SubCell"/>
</dbReference>
<comment type="caution">
    <text evidence="9">The sequence shown here is derived from an EMBL/GenBank/DDBJ whole genome shotgun (WGS) entry which is preliminary data.</text>
</comment>
<dbReference type="Gene3D" id="2.40.10.10">
    <property type="entry name" value="Trypsin-like serine proteases"/>
    <property type="match status" value="4"/>
</dbReference>
<evidence type="ECO:0000256" key="4">
    <source>
        <dbReference type="ARBA" id="ARBA00023157"/>
    </source>
</evidence>
<gene>
    <name evidence="9" type="ORF">RN001_003992</name>
</gene>
<evidence type="ECO:0000256" key="2">
    <source>
        <dbReference type="ARBA" id="ARBA00022525"/>
    </source>
</evidence>
<feature type="chain" id="PRO_5043036157" description="Peptidase S1 domain-containing protein" evidence="7">
    <location>
        <begin position="24"/>
        <end position="569"/>
    </location>
</feature>
<feature type="signal peptide" evidence="7">
    <location>
        <begin position="1"/>
        <end position="23"/>
    </location>
</feature>
<keyword evidence="10" id="KW-1185">Reference proteome</keyword>
<dbReference type="InterPro" id="IPR009003">
    <property type="entry name" value="Peptidase_S1_PA"/>
</dbReference>
<dbReference type="InterPro" id="IPR043504">
    <property type="entry name" value="Peptidase_S1_PA_chymotrypsin"/>
</dbReference>
<dbReference type="Proteomes" id="UP001353858">
    <property type="component" value="Unassembled WGS sequence"/>
</dbReference>
<reference evidence="10" key="1">
    <citation type="submission" date="2023-01" db="EMBL/GenBank/DDBJ databases">
        <title>Key to firefly adult light organ development and bioluminescence: homeobox transcription factors regulate luciferase expression and transportation to peroxisome.</title>
        <authorList>
            <person name="Fu X."/>
        </authorList>
    </citation>
    <scope>NUCLEOTIDE SEQUENCE [LARGE SCALE GENOMIC DNA]</scope>
</reference>
<proteinExistence type="inferred from homology"/>
<evidence type="ECO:0000259" key="8">
    <source>
        <dbReference type="PROSITE" id="PS50240"/>
    </source>
</evidence>
<sequence length="569" mass="64368">MNHLHQLLLCLFLFIGFSLKTSATDLLADRTFCGYQHTDDYTRPNDNISIDEFPWMVQLVDGKSQQTRCSGSLISNRYVLTAAHCLDPRYNNITTVKLGDYNVKTDKDCVDHHLYETECSDPVEQFLVEEKILHPFFNKMTSENDLALLRLSKSVIFSDYIRPICLPKKNSSELKVGEKLSTSGWGLLGTHREQTDLKKRVMAVLVSKEECKGVYKGERRFITDDHLCASAMSVDSFTCNGDSGSPLMYSVKNQWEQVGIVSFSIGCGNGYPTVCFTAIAMCHIQHFLLCLSVFIGLTLTTPVKRLLADRKYCGYQHTDDYTRPNSNISIDEFPWMAQLVYDESQKILCSGSLINNRYVLTVAHCLNPLHNNLTMVRLGDYNLKTEEDCISHDEYGTECSDPVQQYHIAEKLEHPSFHKRTGENDVGLIRLAEDVIFSDYIRPICLPRRNAPELTVGEYLTTSGWGTLGLGLEQTDLKKRVMAVLVSKEECMKMYMNLRKPITDDHLCAIETDSVTCTGDSGAPLMYSVKNQWEQVGIVSFGSGCGNVIPTVYSKVVNYLDWIEENLHQ</sequence>
<feature type="domain" description="Peptidase S1" evidence="8">
    <location>
        <begin position="32"/>
        <end position="308"/>
    </location>
</feature>
<dbReference type="PROSITE" id="PS50240">
    <property type="entry name" value="TRYPSIN_DOM"/>
    <property type="match status" value="2"/>
</dbReference>
<dbReference type="InterPro" id="IPR051487">
    <property type="entry name" value="Ser/Thr_Proteases_Immune/Dev"/>
</dbReference>
<dbReference type="AlphaFoldDB" id="A0AAN7PRQ9"/>
<feature type="domain" description="Peptidase S1" evidence="8">
    <location>
        <begin position="312"/>
        <end position="568"/>
    </location>
</feature>
<dbReference type="InterPro" id="IPR001254">
    <property type="entry name" value="Trypsin_dom"/>
</dbReference>
<evidence type="ECO:0000256" key="7">
    <source>
        <dbReference type="SAM" id="SignalP"/>
    </source>
</evidence>
<dbReference type="PRINTS" id="PR00722">
    <property type="entry name" value="CHYMOTRYPSIN"/>
</dbReference>
<evidence type="ECO:0000256" key="1">
    <source>
        <dbReference type="ARBA" id="ARBA00004613"/>
    </source>
</evidence>
<comment type="similarity">
    <text evidence="6">Belongs to the peptidase S1 family. CLIP subfamily.</text>
</comment>
<dbReference type="FunFam" id="2.40.10.10:FF:000054">
    <property type="entry name" value="Complement C1r subcomponent"/>
    <property type="match status" value="1"/>
</dbReference>
<accession>A0AAN7PRQ9</accession>
<dbReference type="Pfam" id="PF00089">
    <property type="entry name" value="Trypsin"/>
    <property type="match status" value="2"/>
</dbReference>
<keyword evidence="5" id="KW-0325">Glycoprotein</keyword>
<dbReference type="CDD" id="cd00190">
    <property type="entry name" value="Tryp_SPc"/>
    <property type="match status" value="2"/>
</dbReference>
<keyword evidence="3 7" id="KW-0732">Signal</keyword>
<evidence type="ECO:0000256" key="6">
    <source>
        <dbReference type="ARBA" id="ARBA00024195"/>
    </source>
</evidence>
<dbReference type="PANTHER" id="PTHR24256">
    <property type="entry name" value="TRYPTASE-RELATED"/>
    <property type="match status" value="1"/>
</dbReference>